<evidence type="ECO:0000256" key="2">
    <source>
        <dbReference type="ARBA" id="ARBA00004651"/>
    </source>
</evidence>
<evidence type="ECO:0000256" key="9">
    <source>
        <dbReference type="ARBA" id="ARBA00022777"/>
    </source>
</evidence>
<dbReference type="SUPFAM" id="SSF55874">
    <property type="entry name" value="ATPase domain of HSP90 chaperone/DNA topoisomerase II/histidine kinase"/>
    <property type="match status" value="1"/>
</dbReference>
<dbReference type="RefSeq" id="WP_194813094.1">
    <property type="nucleotide sequence ID" value="NZ_CP063056.1"/>
</dbReference>
<dbReference type="PANTHER" id="PTHR45528:SF1">
    <property type="entry name" value="SENSOR HISTIDINE KINASE CPXA"/>
    <property type="match status" value="1"/>
</dbReference>
<dbReference type="PANTHER" id="PTHR45528">
    <property type="entry name" value="SENSOR HISTIDINE KINASE CPXA"/>
    <property type="match status" value="1"/>
</dbReference>
<keyword evidence="6" id="KW-0808">Transferase</keyword>
<keyword evidence="4" id="KW-1003">Cell membrane</keyword>
<sequence>MQRKKKFSLNQLTVSIFAVFWFAFLAMIVTIIALPYVDNRFYSALQNNEIANYQKTIAEIIYHHKIKSILSKTPLLPVEQFDIARPVIYNPHTKEVFGAFTEEKPLVYRFAENSTDFSIPMRKNFDDIQIAGPFQLYANNDFHEPFSLFFVSRVDPHKEILQYLLNNPLTLLILALFITTPLLWWFTYTIVKPISRLQKAANNVALGNFTIDPRLSHDGPLELRQVGTRFNRMTMAINELISNQQTLMSSISHEMKTPLTRLQLATVLLRHQIGETNAVQRIEKEVARMDKMINELLLISRQQINAQVTRTIFPAEKIWRNVVQDAVFEAEQRHIEFEKSFDLPRDVDIFLNGNEDQLQSAVENIIRNALKYTKDKIKLHIFLQEEEEEEEEFLKIRIDDNGSGVHPEELKKIFYPFYRVDETRTRTTGGTGLGLAIVSNVVKGHQGKVWAEKSPLGGLAMTISLPLWVNE</sequence>
<evidence type="ECO:0000256" key="14">
    <source>
        <dbReference type="SAM" id="Phobius"/>
    </source>
</evidence>
<evidence type="ECO:0000256" key="4">
    <source>
        <dbReference type="ARBA" id="ARBA00022475"/>
    </source>
</evidence>
<keyword evidence="9 17" id="KW-0418">Kinase</keyword>
<keyword evidence="17" id="KW-0378">Hydrolase</keyword>
<gene>
    <name evidence="17" type="primary">cpxA</name>
    <name evidence="17" type="ORF">IHV77_05540</name>
</gene>
<keyword evidence="18" id="KW-1185">Reference proteome</keyword>
<dbReference type="Pfam" id="PF02518">
    <property type="entry name" value="HATPase_c"/>
    <property type="match status" value="1"/>
</dbReference>
<feature type="transmembrane region" description="Helical" evidence="14">
    <location>
        <begin position="169"/>
        <end position="191"/>
    </location>
</feature>
<keyword evidence="10" id="KW-0067">ATP-binding</keyword>
<evidence type="ECO:0000259" key="15">
    <source>
        <dbReference type="PROSITE" id="PS50109"/>
    </source>
</evidence>
<evidence type="ECO:0000256" key="13">
    <source>
        <dbReference type="ARBA" id="ARBA00023136"/>
    </source>
</evidence>
<evidence type="ECO:0000256" key="5">
    <source>
        <dbReference type="ARBA" id="ARBA00022553"/>
    </source>
</evidence>
<keyword evidence="12" id="KW-0902">Two-component regulatory system</keyword>
<dbReference type="InterPro" id="IPR050398">
    <property type="entry name" value="HssS/ArlS-like"/>
</dbReference>
<evidence type="ECO:0000256" key="11">
    <source>
        <dbReference type="ARBA" id="ARBA00022989"/>
    </source>
</evidence>
<dbReference type="Pfam" id="PF00672">
    <property type="entry name" value="HAMP"/>
    <property type="match status" value="1"/>
</dbReference>
<dbReference type="InterPro" id="IPR004358">
    <property type="entry name" value="Sig_transdc_His_kin-like_C"/>
</dbReference>
<dbReference type="InterPro" id="IPR003594">
    <property type="entry name" value="HATPase_dom"/>
</dbReference>
<dbReference type="InterPro" id="IPR036097">
    <property type="entry name" value="HisK_dim/P_sf"/>
</dbReference>
<comment type="subcellular location">
    <subcellularLocation>
        <location evidence="2">Cell membrane</location>
        <topology evidence="2">Multi-pass membrane protein</topology>
    </subcellularLocation>
</comment>
<keyword evidence="5" id="KW-0597">Phosphoprotein</keyword>
<dbReference type="Pfam" id="PF00512">
    <property type="entry name" value="HisKA"/>
    <property type="match status" value="1"/>
</dbReference>
<evidence type="ECO:0000313" key="17">
    <source>
        <dbReference type="EMBL" id="QPB43538.1"/>
    </source>
</evidence>
<feature type="domain" description="Histidine kinase" evidence="15">
    <location>
        <begin position="250"/>
        <end position="469"/>
    </location>
</feature>
<dbReference type="Gene3D" id="1.10.287.130">
    <property type="match status" value="1"/>
</dbReference>
<reference evidence="17 18" key="1">
    <citation type="submission" date="2020-10" db="EMBL/GenBank/DDBJ databases">
        <title>Genome Sequencing of Rodentibacter spp. strain DSM111151.</title>
        <authorList>
            <person name="Benga L."/>
            <person name="Lautwein T."/>
        </authorList>
    </citation>
    <scope>NUCLEOTIDE SEQUENCE [LARGE SCALE GENOMIC DNA]</scope>
    <source>
        <strain evidence="17 18">DSM 111151</strain>
    </source>
</reference>
<dbReference type="SUPFAM" id="SSF47384">
    <property type="entry name" value="Homodimeric domain of signal transducing histidine kinase"/>
    <property type="match status" value="1"/>
</dbReference>
<organism evidence="17 18">
    <name type="scientific">Rodentibacter haemolyticus</name>
    <dbReference type="NCBI Taxonomy" id="2778911"/>
    <lineage>
        <taxon>Bacteria</taxon>
        <taxon>Pseudomonadati</taxon>
        <taxon>Pseudomonadota</taxon>
        <taxon>Gammaproteobacteria</taxon>
        <taxon>Pasteurellales</taxon>
        <taxon>Pasteurellaceae</taxon>
        <taxon>Rodentibacter</taxon>
    </lineage>
</organism>
<dbReference type="InterPro" id="IPR005467">
    <property type="entry name" value="His_kinase_dom"/>
</dbReference>
<dbReference type="PROSITE" id="PS50885">
    <property type="entry name" value="HAMP"/>
    <property type="match status" value="1"/>
</dbReference>
<evidence type="ECO:0000256" key="1">
    <source>
        <dbReference type="ARBA" id="ARBA00000085"/>
    </source>
</evidence>
<dbReference type="InterPro" id="IPR003661">
    <property type="entry name" value="HisK_dim/P_dom"/>
</dbReference>
<dbReference type="CDD" id="cd06225">
    <property type="entry name" value="HAMP"/>
    <property type="match status" value="1"/>
</dbReference>
<keyword evidence="7 14" id="KW-0812">Transmembrane</keyword>
<dbReference type="SMART" id="SM00387">
    <property type="entry name" value="HATPase_c"/>
    <property type="match status" value="1"/>
</dbReference>
<feature type="domain" description="HAMP" evidence="16">
    <location>
        <begin position="188"/>
        <end position="242"/>
    </location>
</feature>
<accession>A0ABX6UZM4</accession>
<name>A0ABX6UZM4_9PAST</name>
<proteinExistence type="predicted"/>
<comment type="catalytic activity">
    <reaction evidence="1">
        <text>ATP + protein L-histidine = ADP + protein N-phospho-L-histidine.</text>
        <dbReference type="EC" id="2.7.13.3"/>
    </reaction>
</comment>
<evidence type="ECO:0000313" key="18">
    <source>
        <dbReference type="Proteomes" id="UP000663069"/>
    </source>
</evidence>
<dbReference type="InterPro" id="IPR036890">
    <property type="entry name" value="HATPase_C_sf"/>
</dbReference>
<protein>
    <recommendedName>
        <fullName evidence="3">histidine kinase</fullName>
        <ecNumber evidence="3">2.7.13.3</ecNumber>
    </recommendedName>
</protein>
<dbReference type="Gene3D" id="3.30.565.10">
    <property type="entry name" value="Histidine kinase-like ATPase, C-terminal domain"/>
    <property type="match status" value="1"/>
</dbReference>
<evidence type="ECO:0000256" key="10">
    <source>
        <dbReference type="ARBA" id="ARBA00022840"/>
    </source>
</evidence>
<evidence type="ECO:0000256" key="7">
    <source>
        <dbReference type="ARBA" id="ARBA00022692"/>
    </source>
</evidence>
<evidence type="ECO:0000256" key="6">
    <source>
        <dbReference type="ARBA" id="ARBA00022679"/>
    </source>
</evidence>
<dbReference type="CDD" id="cd00082">
    <property type="entry name" value="HisKA"/>
    <property type="match status" value="1"/>
</dbReference>
<keyword evidence="13 14" id="KW-0472">Membrane</keyword>
<dbReference type="Gene3D" id="6.10.340.10">
    <property type="match status" value="1"/>
</dbReference>
<dbReference type="GO" id="GO:0016301">
    <property type="term" value="F:kinase activity"/>
    <property type="evidence" value="ECO:0007669"/>
    <property type="project" value="UniProtKB-KW"/>
</dbReference>
<dbReference type="InterPro" id="IPR058125">
    <property type="entry name" value="CpxA"/>
</dbReference>
<dbReference type="InterPro" id="IPR003660">
    <property type="entry name" value="HAMP_dom"/>
</dbReference>
<feature type="transmembrane region" description="Helical" evidence="14">
    <location>
        <begin position="12"/>
        <end position="37"/>
    </location>
</feature>
<evidence type="ECO:0000256" key="3">
    <source>
        <dbReference type="ARBA" id="ARBA00012438"/>
    </source>
</evidence>
<dbReference type="SMART" id="SM00304">
    <property type="entry name" value="HAMP"/>
    <property type="match status" value="1"/>
</dbReference>
<dbReference type="NCBIfam" id="NF007007">
    <property type="entry name" value="PRK09470.1"/>
    <property type="match status" value="1"/>
</dbReference>
<dbReference type="EC" id="2.7.13.3" evidence="3"/>
<keyword evidence="8" id="KW-0547">Nucleotide-binding</keyword>
<dbReference type="PRINTS" id="PR00344">
    <property type="entry name" value="BCTRLSENSOR"/>
</dbReference>
<dbReference type="SMART" id="SM00388">
    <property type="entry name" value="HisKA"/>
    <property type="match status" value="1"/>
</dbReference>
<evidence type="ECO:0000259" key="16">
    <source>
        <dbReference type="PROSITE" id="PS50885"/>
    </source>
</evidence>
<dbReference type="Proteomes" id="UP000663069">
    <property type="component" value="Chromosome"/>
</dbReference>
<evidence type="ECO:0000256" key="12">
    <source>
        <dbReference type="ARBA" id="ARBA00023012"/>
    </source>
</evidence>
<keyword evidence="11 14" id="KW-1133">Transmembrane helix</keyword>
<dbReference type="EMBL" id="CP063056">
    <property type="protein sequence ID" value="QPB43538.1"/>
    <property type="molecule type" value="Genomic_DNA"/>
</dbReference>
<evidence type="ECO:0000256" key="8">
    <source>
        <dbReference type="ARBA" id="ARBA00022741"/>
    </source>
</evidence>
<dbReference type="PROSITE" id="PS50109">
    <property type="entry name" value="HIS_KIN"/>
    <property type="match status" value="1"/>
</dbReference>
<dbReference type="GO" id="GO:0016787">
    <property type="term" value="F:hydrolase activity"/>
    <property type="evidence" value="ECO:0007669"/>
    <property type="project" value="UniProtKB-KW"/>
</dbReference>